<feature type="transmembrane region" description="Helical" evidence="1">
    <location>
        <begin position="24"/>
        <end position="46"/>
    </location>
</feature>
<organism evidence="2 3">
    <name type="scientific">Dehalogenimonas alkenigignens</name>
    <dbReference type="NCBI Taxonomy" id="1217799"/>
    <lineage>
        <taxon>Bacteria</taxon>
        <taxon>Bacillati</taxon>
        <taxon>Chloroflexota</taxon>
        <taxon>Dehalococcoidia</taxon>
        <taxon>Dehalococcoidales</taxon>
        <taxon>Dehalococcoidaceae</taxon>
        <taxon>Dehalogenimonas</taxon>
    </lineage>
</organism>
<dbReference type="EMBL" id="LFDV01000002">
    <property type="protein sequence ID" value="KTB48911.1"/>
    <property type="molecule type" value="Genomic_DNA"/>
</dbReference>
<keyword evidence="3" id="KW-1185">Reference proteome</keyword>
<reference evidence="2 3" key="1">
    <citation type="submission" date="2015-06" db="EMBL/GenBank/DDBJ databases">
        <title>Genome sequence of the organohalide-respiring Dehalogenimonas alkenigignens type strain (IP3-3T).</title>
        <authorList>
            <person name="Key T.A."/>
            <person name="Richmond D.P."/>
            <person name="Bowman K.S."/>
            <person name="Cho Y.-J."/>
            <person name="Chun J."/>
            <person name="da Costa M.S."/>
            <person name="Rainey F.A."/>
            <person name="Moe W.M."/>
        </authorList>
    </citation>
    <scope>NUCLEOTIDE SEQUENCE [LARGE SCALE GENOMIC DNA]</scope>
    <source>
        <strain evidence="2 3">IP3-3</strain>
    </source>
</reference>
<evidence type="ECO:0000256" key="1">
    <source>
        <dbReference type="SAM" id="Phobius"/>
    </source>
</evidence>
<dbReference type="STRING" id="1217799.DEALK_17580"/>
<accession>A0A0W0GK37</accession>
<dbReference type="RefSeq" id="WP_058439830.1">
    <property type="nucleotide sequence ID" value="NZ_KQ758903.1"/>
</dbReference>
<evidence type="ECO:0000313" key="2">
    <source>
        <dbReference type="EMBL" id="KTB48911.1"/>
    </source>
</evidence>
<protein>
    <submittedName>
        <fullName evidence="2">Uncharacterized protein</fullName>
    </submittedName>
</protein>
<keyword evidence="1" id="KW-1133">Transmembrane helix</keyword>
<keyword evidence="1" id="KW-0472">Membrane</keyword>
<evidence type="ECO:0000313" key="3">
    <source>
        <dbReference type="Proteomes" id="UP000053947"/>
    </source>
</evidence>
<proteinExistence type="predicted"/>
<sequence length="153" mass="17053">MKDRLHGEISAELEQTTKTDKTTVVVAILLNVVFMLANMAFAAGAWSTRYDYRPDGSYTTSTEMNFSLLAAFLILLGVTIVFDVMVVRALSKGAERRVKLTEGLVKMYQEEGLDKYYDPEIVKGYQSRYALYKNIVLILGVLAVAIPVVFLGV</sequence>
<dbReference type="OrthoDB" id="166191at2"/>
<keyword evidence="1" id="KW-0812">Transmembrane</keyword>
<dbReference type="AlphaFoldDB" id="A0A0W0GK37"/>
<feature type="transmembrane region" description="Helical" evidence="1">
    <location>
        <begin position="66"/>
        <end position="90"/>
    </location>
</feature>
<feature type="transmembrane region" description="Helical" evidence="1">
    <location>
        <begin position="131"/>
        <end position="151"/>
    </location>
</feature>
<comment type="caution">
    <text evidence="2">The sequence shown here is derived from an EMBL/GenBank/DDBJ whole genome shotgun (WGS) entry which is preliminary data.</text>
</comment>
<name>A0A0W0GK37_9CHLR</name>
<gene>
    <name evidence="2" type="ORF">DEALK_17580</name>
</gene>
<dbReference type="Proteomes" id="UP000053947">
    <property type="component" value="Unassembled WGS sequence"/>
</dbReference>